<proteinExistence type="predicted"/>
<dbReference type="HOGENOM" id="CLU_122814_0_0_14"/>
<dbReference type="STRING" id="1403316.PRV_02340"/>
<dbReference type="GO" id="GO:0009307">
    <property type="term" value="P:DNA restriction-modification system"/>
    <property type="evidence" value="ECO:0007669"/>
    <property type="project" value="UniProtKB-KW"/>
</dbReference>
<feature type="coiled-coil region" evidence="3">
    <location>
        <begin position="105"/>
        <end position="139"/>
    </location>
</feature>
<dbReference type="GO" id="GO:0003677">
    <property type="term" value="F:DNA binding"/>
    <property type="evidence" value="ECO:0007669"/>
    <property type="project" value="UniProtKB-KW"/>
</dbReference>
<organism evidence="4 5">
    <name type="scientific">Mycoplasma parvum str. Indiana</name>
    <dbReference type="NCBI Taxonomy" id="1403316"/>
    <lineage>
        <taxon>Bacteria</taxon>
        <taxon>Bacillati</taxon>
        <taxon>Mycoplasmatota</taxon>
        <taxon>Mollicutes</taxon>
        <taxon>Mycoplasmataceae</taxon>
        <taxon>Mycoplasma</taxon>
    </lineage>
</organism>
<dbReference type="KEGG" id="mpv:PRV_02340"/>
<reference evidence="4 5" key="1">
    <citation type="journal article" date="2013" name="Genome Announc.">
        <title>Genome Sequence of Mycoplasma parvum (Formerly Eperythrozoon parvum), a Diminutive Hemoplasma of the Pig.</title>
        <authorList>
            <person name="do Nascimento N.C."/>
            <person name="Dos Santos A.P."/>
            <person name="Chu Y."/>
            <person name="Guimaraes A.M."/>
            <person name="Pagliaro A."/>
            <person name="Messick J.B."/>
        </authorList>
    </citation>
    <scope>NUCLEOTIDE SEQUENCE [LARGE SCALE GENOMIC DNA]</scope>
    <source>
        <strain evidence="4 5">Indiana</strain>
    </source>
</reference>
<sequence length="148" mass="17321">MYPFFTSSFDTKRSSTFCENSAAIFISQGGTNFHTKLFRGKFEASNGVFILIPKDIEYFYLIFESLKNIHIPRLNQIVVSSIQLRCLTPSKIKNLEILIPDDKTLEKFNDFCENIQLKIENLQSKIEILDRTKKDLLNRIFIEKLEIF</sequence>
<accession>U5NCY9</accession>
<dbReference type="Gene3D" id="1.10.287.1120">
    <property type="entry name" value="Bipartite methylase S protein"/>
    <property type="match status" value="1"/>
</dbReference>
<dbReference type="SUPFAM" id="SSF116734">
    <property type="entry name" value="DNA methylase specificity domain"/>
    <property type="match status" value="1"/>
</dbReference>
<dbReference type="Gene3D" id="3.90.220.20">
    <property type="entry name" value="DNA methylase specificity domains"/>
    <property type="match status" value="1"/>
</dbReference>
<dbReference type="InterPro" id="IPR044946">
    <property type="entry name" value="Restrct_endonuc_typeI_TRD_sf"/>
</dbReference>
<dbReference type="PATRIC" id="fig|1403316.3.peg.436"/>
<evidence type="ECO:0000256" key="3">
    <source>
        <dbReference type="SAM" id="Coils"/>
    </source>
</evidence>
<gene>
    <name evidence="4" type="ORF">PRV_02340</name>
</gene>
<protein>
    <recommendedName>
        <fullName evidence="6">Type I restriction modification DNA specificity domain-containing protein</fullName>
    </recommendedName>
</protein>
<dbReference type="AlphaFoldDB" id="U5NCY9"/>
<dbReference type="Proteomes" id="UP000017119">
    <property type="component" value="Chromosome"/>
</dbReference>
<evidence type="ECO:0000313" key="4">
    <source>
        <dbReference type="EMBL" id="AGX89205.1"/>
    </source>
</evidence>
<keyword evidence="5" id="KW-1185">Reference proteome</keyword>
<evidence type="ECO:0008006" key="6">
    <source>
        <dbReference type="Google" id="ProtNLM"/>
    </source>
</evidence>
<name>U5NCY9_9MOLU</name>
<evidence type="ECO:0000313" key="5">
    <source>
        <dbReference type="Proteomes" id="UP000017119"/>
    </source>
</evidence>
<keyword evidence="2" id="KW-0238">DNA-binding</keyword>
<evidence type="ECO:0000256" key="1">
    <source>
        <dbReference type="ARBA" id="ARBA00022747"/>
    </source>
</evidence>
<evidence type="ECO:0000256" key="2">
    <source>
        <dbReference type="ARBA" id="ARBA00023125"/>
    </source>
</evidence>
<dbReference type="RefSeq" id="WP_022770207.1">
    <property type="nucleotide sequence ID" value="NC_022575.1"/>
</dbReference>
<dbReference type="EMBL" id="CP006771">
    <property type="protein sequence ID" value="AGX89205.1"/>
    <property type="molecule type" value="Genomic_DNA"/>
</dbReference>
<keyword evidence="1" id="KW-0680">Restriction system</keyword>
<keyword evidence="3" id="KW-0175">Coiled coil</keyword>
<dbReference type="REBASE" id="71998">
    <property type="entry name" value="S.MpaIndORF2340P"/>
</dbReference>